<keyword evidence="4" id="KW-1185">Reference proteome</keyword>
<dbReference type="EMBL" id="CP089982">
    <property type="protein sequence ID" value="WXA97365.1"/>
    <property type="molecule type" value="Genomic_DNA"/>
</dbReference>
<accession>A0ABZ2KF87</accession>
<evidence type="ECO:0000313" key="3">
    <source>
        <dbReference type="EMBL" id="WXA97365.1"/>
    </source>
</evidence>
<feature type="region of interest" description="Disordered" evidence="1">
    <location>
        <begin position="1"/>
        <end position="25"/>
    </location>
</feature>
<evidence type="ECO:0000256" key="1">
    <source>
        <dbReference type="SAM" id="MobiDB-lite"/>
    </source>
</evidence>
<dbReference type="RefSeq" id="WP_394847981.1">
    <property type="nucleotide sequence ID" value="NZ_CP089982.1"/>
</dbReference>
<evidence type="ECO:0000313" key="4">
    <source>
        <dbReference type="Proteomes" id="UP001379533"/>
    </source>
</evidence>
<feature type="transmembrane region" description="Helical" evidence="2">
    <location>
        <begin position="35"/>
        <end position="55"/>
    </location>
</feature>
<keyword evidence="2" id="KW-0812">Transmembrane</keyword>
<dbReference type="Proteomes" id="UP001379533">
    <property type="component" value="Chromosome"/>
</dbReference>
<feature type="compositionally biased region" description="Polar residues" evidence="1">
    <location>
        <begin position="1"/>
        <end position="21"/>
    </location>
</feature>
<proteinExistence type="predicted"/>
<gene>
    <name evidence="3" type="ORF">LZC95_11015</name>
</gene>
<name>A0ABZ2KF87_9BACT</name>
<evidence type="ECO:0000256" key="2">
    <source>
        <dbReference type="SAM" id="Phobius"/>
    </source>
</evidence>
<keyword evidence="2" id="KW-1133">Transmembrane helix</keyword>
<keyword evidence="2" id="KW-0472">Membrane</keyword>
<organism evidence="3 4">
    <name type="scientific">Pendulispora brunnea</name>
    <dbReference type="NCBI Taxonomy" id="2905690"/>
    <lineage>
        <taxon>Bacteria</taxon>
        <taxon>Pseudomonadati</taxon>
        <taxon>Myxococcota</taxon>
        <taxon>Myxococcia</taxon>
        <taxon>Myxococcales</taxon>
        <taxon>Sorangiineae</taxon>
        <taxon>Pendulisporaceae</taxon>
        <taxon>Pendulispora</taxon>
    </lineage>
</organism>
<reference evidence="3 4" key="1">
    <citation type="submission" date="2021-12" db="EMBL/GenBank/DDBJ databases">
        <title>Discovery of the Pendulisporaceae a myxobacterial family with distinct sporulation behavior and unique specialized metabolism.</title>
        <authorList>
            <person name="Garcia R."/>
            <person name="Popoff A."/>
            <person name="Bader C.D."/>
            <person name="Loehr J."/>
            <person name="Walesch S."/>
            <person name="Walt C."/>
            <person name="Boldt J."/>
            <person name="Bunk B."/>
            <person name="Haeckl F.J.F.P.J."/>
            <person name="Gunesch A.P."/>
            <person name="Birkelbach J."/>
            <person name="Nuebel U."/>
            <person name="Pietschmann T."/>
            <person name="Bach T."/>
            <person name="Mueller R."/>
        </authorList>
    </citation>
    <scope>NUCLEOTIDE SEQUENCE [LARGE SCALE GENOMIC DNA]</scope>
    <source>
        <strain evidence="3 4">MSr12523</strain>
    </source>
</reference>
<protein>
    <submittedName>
        <fullName evidence="3">CcmD family protein</fullName>
    </submittedName>
</protein>
<sequence length="83" mass="8934">MTAQTSGANPQESATPGTQFQAVDGGAETRSGSTLMVEAYVVLWVILMGWILLLWRKQAALNARIDELDRVLDKAAAKQGTKS</sequence>